<gene>
    <name evidence="3" type="ORF">FEZ63_13935</name>
</gene>
<accession>A0A5N3P9N9</accession>
<dbReference type="PANTHER" id="PTHR30373">
    <property type="entry name" value="UPF0603 PROTEIN YGCG"/>
    <property type="match status" value="1"/>
</dbReference>
<keyword evidence="1" id="KW-0472">Membrane</keyword>
<keyword evidence="1" id="KW-1133">Transmembrane helix</keyword>
<dbReference type="Pfam" id="PF04536">
    <property type="entry name" value="TPM_phosphatase"/>
    <property type="match status" value="1"/>
</dbReference>
<dbReference type="Proteomes" id="UP000325684">
    <property type="component" value="Unassembled WGS sequence"/>
</dbReference>
<dbReference type="OrthoDB" id="5825388at2"/>
<protein>
    <recommendedName>
        <fullName evidence="2">TPM domain-containing protein</fullName>
    </recommendedName>
</protein>
<evidence type="ECO:0000313" key="3">
    <source>
        <dbReference type="EMBL" id="KAB0266460.1"/>
    </source>
</evidence>
<proteinExistence type="predicted"/>
<reference evidence="3 4" key="1">
    <citation type="journal article" date="2019" name="Microorganisms">
        <title>Genome Insights into the Novel Species Microvirga brassicacearum, a Rapeseed Endophyte with Biotechnological Potential.</title>
        <authorList>
            <person name="Jimenez-Gomez A."/>
            <person name="Saati-Santamaria Z."/>
            <person name="Igual J.M."/>
            <person name="Rivas R."/>
            <person name="Mateos P.F."/>
            <person name="Garcia-Fraile P."/>
        </authorList>
    </citation>
    <scope>NUCLEOTIDE SEQUENCE [LARGE SCALE GENOMIC DNA]</scope>
    <source>
        <strain evidence="3 4">CDVBN77</strain>
    </source>
</reference>
<comment type="caution">
    <text evidence="3">The sequence shown here is derived from an EMBL/GenBank/DDBJ whole genome shotgun (WGS) entry which is preliminary data.</text>
</comment>
<dbReference type="RefSeq" id="WP_150945449.1">
    <property type="nucleotide sequence ID" value="NZ_VCMV01000021.1"/>
</dbReference>
<feature type="domain" description="TPM" evidence="2">
    <location>
        <begin position="104"/>
        <end position="179"/>
    </location>
</feature>
<dbReference type="InterPro" id="IPR007621">
    <property type="entry name" value="TPM_dom"/>
</dbReference>
<evidence type="ECO:0000313" key="4">
    <source>
        <dbReference type="Proteomes" id="UP000325684"/>
    </source>
</evidence>
<evidence type="ECO:0000259" key="2">
    <source>
        <dbReference type="Pfam" id="PF04536"/>
    </source>
</evidence>
<sequence length="202" mass="22127">MISAEEQDRLALAIREIEGATDGEIVLVVASQADDYRLFPVLWALVASLFVPWPLIWLTQLGPAAIFLIQAATALALALLFSLPGMRWTLIPEPVKRARAHAAAMHEFMAHGLTRTRHRSGVLIYVARAERYAEILVDTGIADRVGEDAWKEIVAALIENIRTGKPAAGLLKAIQDVGAILEIHAPARFDDVDELPNKVIVI</sequence>
<dbReference type="PANTHER" id="PTHR30373:SF8">
    <property type="entry name" value="BLL7265 PROTEIN"/>
    <property type="match status" value="1"/>
</dbReference>
<organism evidence="3 4">
    <name type="scientific">Microvirga brassicacearum</name>
    <dbReference type="NCBI Taxonomy" id="2580413"/>
    <lineage>
        <taxon>Bacteria</taxon>
        <taxon>Pseudomonadati</taxon>
        <taxon>Pseudomonadota</taxon>
        <taxon>Alphaproteobacteria</taxon>
        <taxon>Hyphomicrobiales</taxon>
        <taxon>Methylobacteriaceae</taxon>
        <taxon>Microvirga</taxon>
    </lineage>
</organism>
<keyword evidence="1" id="KW-0812">Transmembrane</keyword>
<dbReference type="Gene3D" id="3.10.310.50">
    <property type="match status" value="1"/>
</dbReference>
<name>A0A5N3P9N9_9HYPH</name>
<keyword evidence="4" id="KW-1185">Reference proteome</keyword>
<evidence type="ECO:0000256" key="1">
    <source>
        <dbReference type="SAM" id="Phobius"/>
    </source>
</evidence>
<dbReference type="EMBL" id="VCMV01000021">
    <property type="protein sequence ID" value="KAB0266460.1"/>
    <property type="molecule type" value="Genomic_DNA"/>
</dbReference>
<feature type="transmembrane region" description="Helical" evidence="1">
    <location>
        <begin position="38"/>
        <end position="58"/>
    </location>
</feature>
<feature type="transmembrane region" description="Helical" evidence="1">
    <location>
        <begin position="64"/>
        <end position="83"/>
    </location>
</feature>
<dbReference type="AlphaFoldDB" id="A0A5N3P9N9"/>